<sequence length="473" mass="55339">MAKGTCQDVETRVISHENVCPDCFLQVHPTLIPRRPVDFDERFRRRWGFQLLHYKELNTKEEIEAMFERAEAFVAANFAPADRNSRYIFQSSERLNHDAARWLCRVLEMRLIPYVWSNVLAGQGSKVSMERRILILQMLEARNHDFEFMQLHENTISSNTVGQFRILIGAHSPWNTSVVENPPDDDCAIDRMPLRDETTVSLPCGHMFHKNCIEAYVDGVNCPYCRDNNARAPLLNISASETGPLPKWLHAIAPFERPRVDHELLSQPPPTDGEIDELRNALNLAQDHTRVSNREILRIRDVLATCREETRILEHALAMQIAEPPQDFDLDDENLKERIRQRYEANLQDRHEIWNLENAQRALISQVYEMNVEPHLYRDCQKQEWQIARLLYNLTRDRRIDSERLDDAYAKCFSWEQRVKLVTARKGAGKEDSSEDNLRLAEQAWRLNVSHRDKAADNLNFALYHKSLHELRK</sequence>
<keyword evidence="1" id="KW-0863">Zinc-finger</keyword>
<feature type="domain" description="RING-type" evidence="2">
    <location>
        <begin position="187"/>
        <end position="226"/>
    </location>
</feature>
<dbReference type="EMBL" id="VIGI01000006">
    <property type="protein sequence ID" value="KAB8298615.1"/>
    <property type="molecule type" value="Genomic_DNA"/>
</dbReference>
<proteinExistence type="predicted"/>
<protein>
    <recommendedName>
        <fullName evidence="2">RING-type domain-containing protein</fullName>
    </recommendedName>
</protein>
<dbReference type="Pfam" id="PF13639">
    <property type="entry name" value="zf-RING_2"/>
    <property type="match status" value="1"/>
</dbReference>
<dbReference type="AlphaFoldDB" id="A0A5N6K765"/>
<dbReference type="PROSITE" id="PS50089">
    <property type="entry name" value="ZF_RING_2"/>
    <property type="match status" value="1"/>
</dbReference>
<evidence type="ECO:0000256" key="1">
    <source>
        <dbReference type="PROSITE-ProRule" id="PRU00175"/>
    </source>
</evidence>
<dbReference type="SMART" id="SM00184">
    <property type="entry name" value="RING"/>
    <property type="match status" value="1"/>
</dbReference>
<dbReference type="InterPro" id="IPR013083">
    <property type="entry name" value="Znf_RING/FYVE/PHD"/>
</dbReference>
<organism evidence="3 4">
    <name type="scientific">Monilinia laxa</name>
    <name type="common">Brown rot fungus</name>
    <name type="synonym">Sclerotinia laxa</name>
    <dbReference type="NCBI Taxonomy" id="61186"/>
    <lineage>
        <taxon>Eukaryota</taxon>
        <taxon>Fungi</taxon>
        <taxon>Dikarya</taxon>
        <taxon>Ascomycota</taxon>
        <taxon>Pezizomycotina</taxon>
        <taxon>Leotiomycetes</taxon>
        <taxon>Helotiales</taxon>
        <taxon>Sclerotiniaceae</taxon>
        <taxon>Monilinia</taxon>
    </lineage>
</organism>
<dbReference type="SUPFAM" id="SSF57850">
    <property type="entry name" value="RING/U-box"/>
    <property type="match status" value="1"/>
</dbReference>
<keyword evidence="1" id="KW-0862">Zinc</keyword>
<evidence type="ECO:0000259" key="2">
    <source>
        <dbReference type="PROSITE" id="PS50089"/>
    </source>
</evidence>
<dbReference type="InterPro" id="IPR001841">
    <property type="entry name" value="Znf_RING"/>
</dbReference>
<gene>
    <name evidence="3" type="ORF">EYC80_000794</name>
</gene>
<name>A0A5N6K765_MONLA</name>
<accession>A0A5N6K765</accession>
<keyword evidence="4" id="KW-1185">Reference proteome</keyword>
<evidence type="ECO:0000313" key="3">
    <source>
        <dbReference type="EMBL" id="KAB8298615.1"/>
    </source>
</evidence>
<dbReference type="Proteomes" id="UP000326757">
    <property type="component" value="Unassembled WGS sequence"/>
</dbReference>
<reference evidence="3 4" key="1">
    <citation type="submission" date="2019-06" db="EMBL/GenBank/DDBJ databases">
        <title>Genome Sequence of the Brown Rot Fungal Pathogen Monilinia laxa.</title>
        <authorList>
            <person name="De Miccolis Angelini R.M."/>
            <person name="Landi L."/>
            <person name="Abate D."/>
            <person name="Pollastro S."/>
            <person name="Romanazzi G."/>
            <person name="Faretra F."/>
        </authorList>
    </citation>
    <scope>NUCLEOTIDE SEQUENCE [LARGE SCALE GENOMIC DNA]</scope>
    <source>
        <strain evidence="3 4">Mlax316</strain>
    </source>
</reference>
<keyword evidence="1" id="KW-0479">Metal-binding</keyword>
<dbReference type="Gene3D" id="3.30.40.10">
    <property type="entry name" value="Zinc/RING finger domain, C3HC4 (zinc finger)"/>
    <property type="match status" value="1"/>
</dbReference>
<evidence type="ECO:0000313" key="4">
    <source>
        <dbReference type="Proteomes" id="UP000326757"/>
    </source>
</evidence>
<comment type="caution">
    <text evidence="3">The sequence shown here is derived from an EMBL/GenBank/DDBJ whole genome shotgun (WGS) entry which is preliminary data.</text>
</comment>
<dbReference type="GO" id="GO:0008270">
    <property type="term" value="F:zinc ion binding"/>
    <property type="evidence" value="ECO:0007669"/>
    <property type="project" value="UniProtKB-KW"/>
</dbReference>
<dbReference type="OrthoDB" id="8062037at2759"/>